<sequence length="278" mass="30590">MIKYDLHCHSTASDGILTPTEVVLRAHEKGVNVLALTDHDTVAGIVEARQQAESLGMRLINGVEISTLWENRSIHIVGLGFDISHEKMTALLAEQAKLREIRAQEIGAKLEKIGVENAYAEAKKLAGNGEVTRAHYARHLVQIGKVSNDGQAFKRYLGQGKSAYVKAQWIDIPTTIDIIHQAGGVAVFAHPLRYTMTMKWVRKLTESFKAWGGDAIEISGCGQSRDQYQLLVKLAEEHQLAGSMGSDFHFPCAWVELGRLAPLPEHIPLVLDVKNGLA</sequence>
<name>A0A8B2U9R0_9PAST</name>
<evidence type="ECO:0000313" key="3">
    <source>
        <dbReference type="Proteomes" id="UP000253998"/>
    </source>
</evidence>
<dbReference type="GO" id="GO:0035312">
    <property type="term" value="F:5'-3' DNA exonuclease activity"/>
    <property type="evidence" value="ECO:0007669"/>
    <property type="project" value="TreeGrafter"/>
</dbReference>
<dbReference type="InterPro" id="IPR016195">
    <property type="entry name" value="Pol/histidinol_Pase-like"/>
</dbReference>
<dbReference type="PANTHER" id="PTHR42924:SF3">
    <property type="entry name" value="POLYMERASE_HISTIDINOL PHOSPHATASE N-TERMINAL DOMAIN-CONTAINING PROTEIN"/>
    <property type="match status" value="1"/>
</dbReference>
<dbReference type="Pfam" id="PF02811">
    <property type="entry name" value="PHP"/>
    <property type="match status" value="1"/>
</dbReference>
<proteinExistence type="predicted"/>
<evidence type="ECO:0000313" key="2">
    <source>
        <dbReference type="EMBL" id="RDE72262.1"/>
    </source>
</evidence>
<dbReference type="AlphaFoldDB" id="A0A8B2U9R0"/>
<protein>
    <submittedName>
        <fullName evidence="2">PHP domain-containing protein</fullName>
    </submittedName>
</protein>
<accession>A0A8B2U9R0</accession>
<evidence type="ECO:0000259" key="1">
    <source>
        <dbReference type="SMART" id="SM00481"/>
    </source>
</evidence>
<dbReference type="PANTHER" id="PTHR42924">
    <property type="entry name" value="EXONUCLEASE"/>
    <property type="match status" value="1"/>
</dbReference>
<dbReference type="Proteomes" id="UP000253998">
    <property type="component" value="Unassembled WGS sequence"/>
</dbReference>
<dbReference type="Gene3D" id="1.10.150.650">
    <property type="match status" value="1"/>
</dbReference>
<dbReference type="GO" id="GO:0004534">
    <property type="term" value="F:5'-3' RNA exonuclease activity"/>
    <property type="evidence" value="ECO:0007669"/>
    <property type="project" value="TreeGrafter"/>
</dbReference>
<dbReference type="InterPro" id="IPR004013">
    <property type="entry name" value="PHP_dom"/>
</dbReference>
<dbReference type="SMART" id="SM00481">
    <property type="entry name" value="POLIIIAc"/>
    <property type="match status" value="1"/>
</dbReference>
<dbReference type="Gene3D" id="3.20.20.140">
    <property type="entry name" value="Metal-dependent hydrolases"/>
    <property type="match status" value="1"/>
</dbReference>
<dbReference type="RefSeq" id="WP_111294420.1">
    <property type="nucleotide sequence ID" value="NZ_QEPM01000001.1"/>
</dbReference>
<dbReference type="SUPFAM" id="SSF89550">
    <property type="entry name" value="PHP domain-like"/>
    <property type="match status" value="1"/>
</dbReference>
<dbReference type="EMBL" id="QEPM01000001">
    <property type="protein sequence ID" value="RDE72262.1"/>
    <property type="molecule type" value="Genomic_DNA"/>
</dbReference>
<gene>
    <name evidence="2" type="ORF">DPV83_01185</name>
</gene>
<dbReference type="InterPro" id="IPR052018">
    <property type="entry name" value="PHP_domain"/>
</dbReference>
<organism evidence="2 3">
    <name type="scientific">Aggregatibacter segnis</name>
    <dbReference type="NCBI Taxonomy" id="739"/>
    <lineage>
        <taxon>Bacteria</taxon>
        <taxon>Pseudomonadati</taxon>
        <taxon>Pseudomonadota</taxon>
        <taxon>Gammaproteobacteria</taxon>
        <taxon>Pasteurellales</taxon>
        <taxon>Pasteurellaceae</taxon>
        <taxon>Aggregatibacter</taxon>
    </lineage>
</organism>
<reference evidence="2 3" key="1">
    <citation type="submission" date="2018-05" db="EMBL/GenBank/DDBJ databases">
        <title>Draft Genome Sequences for a Diverse set of 7 Haemophilus Species.</title>
        <authorList>
            <person name="Nichols M."/>
            <person name="Topaz N."/>
            <person name="Wang X."/>
            <person name="Wang X."/>
            <person name="Boxrud D."/>
        </authorList>
    </citation>
    <scope>NUCLEOTIDE SEQUENCE [LARGE SCALE GENOMIC DNA]</scope>
    <source>
        <strain evidence="2 3">C2001002503</strain>
    </source>
</reference>
<comment type="caution">
    <text evidence="2">The sequence shown here is derived from an EMBL/GenBank/DDBJ whole genome shotgun (WGS) entry which is preliminary data.</text>
</comment>
<dbReference type="CDD" id="cd07438">
    <property type="entry name" value="PHP_HisPPase_AMP"/>
    <property type="match status" value="1"/>
</dbReference>
<dbReference type="InterPro" id="IPR003141">
    <property type="entry name" value="Pol/His_phosphatase_N"/>
</dbReference>
<feature type="domain" description="Polymerase/histidinol phosphatase N-terminal" evidence="1">
    <location>
        <begin position="4"/>
        <end position="69"/>
    </location>
</feature>